<feature type="transmembrane region" description="Helical" evidence="7">
    <location>
        <begin position="54"/>
        <end position="70"/>
    </location>
</feature>
<dbReference type="Pfam" id="PF07690">
    <property type="entry name" value="MFS_1"/>
    <property type="match status" value="1"/>
</dbReference>
<dbReference type="PANTHER" id="PTHR42718">
    <property type="entry name" value="MAJOR FACILITATOR SUPERFAMILY MULTIDRUG TRANSPORTER MFSC"/>
    <property type="match status" value="1"/>
</dbReference>
<dbReference type="GO" id="GO:0005886">
    <property type="term" value="C:plasma membrane"/>
    <property type="evidence" value="ECO:0007669"/>
    <property type="project" value="UniProtKB-SubCell"/>
</dbReference>
<feature type="transmembrane region" description="Helical" evidence="7">
    <location>
        <begin position="203"/>
        <end position="225"/>
    </location>
</feature>
<keyword evidence="5 7" id="KW-1133">Transmembrane helix</keyword>
<name>A0A327QEL9_9BACT</name>
<evidence type="ECO:0000313" key="9">
    <source>
        <dbReference type="Proteomes" id="UP000249547"/>
    </source>
</evidence>
<dbReference type="EMBL" id="QLLL01000006">
    <property type="protein sequence ID" value="RAJ02318.1"/>
    <property type="molecule type" value="Genomic_DNA"/>
</dbReference>
<feature type="transmembrane region" description="Helical" evidence="7">
    <location>
        <begin position="106"/>
        <end position="127"/>
    </location>
</feature>
<feature type="transmembrane region" description="Helical" evidence="7">
    <location>
        <begin position="82"/>
        <end position="100"/>
    </location>
</feature>
<sequence>MKAGSVFRESIPGWLIKAGLVFCTLPSTVLLGLYNSNATYTSGYLGVEPEDMQFIMSITYGALIATMLIENRFYRFFATRNYLLGISVLSVLALMLSAYVKNFTLFIFLRVFDGIVMALPGGVMIQLLLTRFKSKSARIIVFSFFYSTLLCSPAIIANMVAFTLDRWDWRYMIYGAVGVQLFGMLIILLIFNNNRLHRSLPLYQIDYAGYILLLAVLLCGTYVLVYGEKRYWLHAWDIRLSLTVTIIFSGLFILRQRYAKRPLFNFDVLKDPNIRSGLLIFIVLYTCRATLNMVHATMVQVWHWEQLYIARVQWINAGGVVIGIVLAGWLLARQFPVRYIFSIAFAAMAVYLFWFRWLYKLDVGIEDIALPYMLQGFSVGFIFTPLVLFIVSQAPAHLSQYATRAGAATRFWGTSLGFCITHNLQVFLQRKHYISLSQYVTGTNPIAEGRIAAATQSFIAKGYPADQAANLAFRQIDGSVRAQSILLGNMEIFTYLGIFVVCFIVLILFNNHLRHTYNLFRNKIFGY</sequence>
<dbReference type="OrthoDB" id="622032at2"/>
<feature type="transmembrane region" description="Helical" evidence="7">
    <location>
        <begin position="314"/>
        <end position="332"/>
    </location>
</feature>
<comment type="caution">
    <text evidence="8">The sequence shown here is derived from an EMBL/GenBank/DDBJ whole genome shotgun (WGS) entry which is preliminary data.</text>
</comment>
<evidence type="ECO:0000256" key="7">
    <source>
        <dbReference type="SAM" id="Phobius"/>
    </source>
</evidence>
<evidence type="ECO:0000256" key="6">
    <source>
        <dbReference type="ARBA" id="ARBA00023136"/>
    </source>
</evidence>
<evidence type="ECO:0000256" key="5">
    <source>
        <dbReference type="ARBA" id="ARBA00022989"/>
    </source>
</evidence>
<keyword evidence="4 7" id="KW-0812">Transmembrane</keyword>
<evidence type="ECO:0000256" key="1">
    <source>
        <dbReference type="ARBA" id="ARBA00004651"/>
    </source>
</evidence>
<accession>A0A327QEL9</accession>
<keyword evidence="6 7" id="KW-0472">Membrane</keyword>
<feature type="transmembrane region" description="Helical" evidence="7">
    <location>
        <begin position="339"/>
        <end position="357"/>
    </location>
</feature>
<feature type="transmembrane region" description="Helical" evidence="7">
    <location>
        <begin position="139"/>
        <end position="159"/>
    </location>
</feature>
<dbReference type="RefSeq" id="WP_111598765.1">
    <property type="nucleotide sequence ID" value="NZ_QLLL01000006.1"/>
</dbReference>
<feature type="transmembrane region" description="Helical" evidence="7">
    <location>
        <begin position="274"/>
        <end position="294"/>
    </location>
</feature>
<dbReference type="InterPro" id="IPR036259">
    <property type="entry name" value="MFS_trans_sf"/>
</dbReference>
<dbReference type="Proteomes" id="UP000249547">
    <property type="component" value="Unassembled WGS sequence"/>
</dbReference>
<comment type="subcellular location">
    <subcellularLocation>
        <location evidence="1">Cell membrane</location>
        <topology evidence="1">Multi-pass membrane protein</topology>
    </subcellularLocation>
</comment>
<evidence type="ECO:0000256" key="3">
    <source>
        <dbReference type="ARBA" id="ARBA00022475"/>
    </source>
</evidence>
<gene>
    <name evidence="8" type="ORF">LX64_03327</name>
</gene>
<evidence type="ECO:0000256" key="2">
    <source>
        <dbReference type="ARBA" id="ARBA00022448"/>
    </source>
</evidence>
<feature type="transmembrane region" description="Helical" evidence="7">
    <location>
        <begin position="12"/>
        <end position="34"/>
    </location>
</feature>
<evidence type="ECO:0000256" key="4">
    <source>
        <dbReference type="ARBA" id="ARBA00022692"/>
    </source>
</evidence>
<feature type="transmembrane region" description="Helical" evidence="7">
    <location>
        <begin position="369"/>
        <end position="391"/>
    </location>
</feature>
<dbReference type="PANTHER" id="PTHR42718:SF46">
    <property type="entry name" value="BLR6921 PROTEIN"/>
    <property type="match status" value="1"/>
</dbReference>
<dbReference type="AlphaFoldDB" id="A0A327QEL9"/>
<dbReference type="InterPro" id="IPR011701">
    <property type="entry name" value="MFS"/>
</dbReference>
<feature type="transmembrane region" description="Helical" evidence="7">
    <location>
        <begin position="171"/>
        <end position="191"/>
    </location>
</feature>
<feature type="transmembrane region" description="Helical" evidence="7">
    <location>
        <begin position="231"/>
        <end position="254"/>
    </location>
</feature>
<proteinExistence type="predicted"/>
<dbReference type="SUPFAM" id="SSF103473">
    <property type="entry name" value="MFS general substrate transporter"/>
    <property type="match status" value="1"/>
</dbReference>
<evidence type="ECO:0000313" key="8">
    <source>
        <dbReference type="EMBL" id="RAJ02318.1"/>
    </source>
</evidence>
<protein>
    <submittedName>
        <fullName evidence="8">MFS transporter</fullName>
    </submittedName>
</protein>
<keyword evidence="3" id="KW-1003">Cell membrane</keyword>
<dbReference type="Gene3D" id="1.20.1250.20">
    <property type="entry name" value="MFS general substrate transporter like domains"/>
    <property type="match status" value="1"/>
</dbReference>
<feature type="transmembrane region" description="Helical" evidence="7">
    <location>
        <begin position="492"/>
        <end position="509"/>
    </location>
</feature>
<dbReference type="GO" id="GO:0022857">
    <property type="term" value="F:transmembrane transporter activity"/>
    <property type="evidence" value="ECO:0007669"/>
    <property type="project" value="InterPro"/>
</dbReference>
<keyword evidence="2" id="KW-0813">Transport</keyword>
<organism evidence="8 9">
    <name type="scientific">Chitinophaga skermanii</name>
    <dbReference type="NCBI Taxonomy" id="331697"/>
    <lineage>
        <taxon>Bacteria</taxon>
        <taxon>Pseudomonadati</taxon>
        <taxon>Bacteroidota</taxon>
        <taxon>Chitinophagia</taxon>
        <taxon>Chitinophagales</taxon>
        <taxon>Chitinophagaceae</taxon>
        <taxon>Chitinophaga</taxon>
    </lineage>
</organism>
<keyword evidence="9" id="KW-1185">Reference proteome</keyword>
<reference evidence="8 9" key="1">
    <citation type="submission" date="2018-06" db="EMBL/GenBank/DDBJ databases">
        <title>Genomic Encyclopedia of Archaeal and Bacterial Type Strains, Phase II (KMG-II): from individual species to whole genera.</title>
        <authorList>
            <person name="Goeker M."/>
        </authorList>
    </citation>
    <scope>NUCLEOTIDE SEQUENCE [LARGE SCALE GENOMIC DNA]</scope>
    <source>
        <strain evidence="8 9">DSM 23857</strain>
    </source>
</reference>